<evidence type="ECO:0000313" key="1">
    <source>
        <dbReference type="EMBL" id="RNA32135.1"/>
    </source>
</evidence>
<dbReference type="Proteomes" id="UP000276133">
    <property type="component" value="Unassembled WGS sequence"/>
</dbReference>
<protein>
    <submittedName>
        <fullName evidence="1">Uncharacterized protein</fullName>
    </submittedName>
</protein>
<evidence type="ECO:0000313" key="2">
    <source>
        <dbReference type="Proteomes" id="UP000276133"/>
    </source>
</evidence>
<keyword evidence="2" id="KW-1185">Reference proteome</keyword>
<comment type="caution">
    <text evidence="1">The sequence shown here is derived from an EMBL/GenBank/DDBJ whole genome shotgun (WGS) entry which is preliminary data.</text>
</comment>
<reference evidence="1 2" key="1">
    <citation type="journal article" date="2018" name="Sci. Rep.">
        <title>Genomic signatures of local adaptation to the degree of environmental predictability in rotifers.</title>
        <authorList>
            <person name="Franch-Gras L."/>
            <person name="Hahn C."/>
            <person name="Garcia-Roger E.M."/>
            <person name="Carmona M.J."/>
            <person name="Serra M."/>
            <person name="Gomez A."/>
        </authorList>
    </citation>
    <scope>NUCLEOTIDE SEQUENCE [LARGE SCALE GENOMIC DNA]</scope>
    <source>
        <strain evidence="1">HYR1</strain>
    </source>
</reference>
<name>A0A3M7S8Z8_BRAPC</name>
<proteinExistence type="predicted"/>
<accession>A0A3M7S8Z8</accession>
<dbReference type="AlphaFoldDB" id="A0A3M7S8Z8"/>
<sequence>MARWKKIQNFILTEEVTFIFDLIRKKSLFLETLLLLCVQVLSDKEIGNFPAHKAYYCIEL</sequence>
<gene>
    <name evidence="1" type="ORF">BpHYR1_031356</name>
</gene>
<organism evidence="1 2">
    <name type="scientific">Brachionus plicatilis</name>
    <name type="common">Marine rotifer</name>
    <name type="synonym">Brachionus muelleri</name>
    <dbReference type="NCBI Taxonomy" id="10195"/>
    <lineage>
        <taxon>Eukaryota</taxon>
        <taxon>Metazoa</taxon>
        <taxon>Spiralia</taxon>
        <taxon>Gnathifera</taxon>
        <taxon>Rotifera</taxon>
        <taxon>Eurotatoria</taxon>
        <taxon>Monogononta</taxon>
        <taxon>Pseudotrocha</taxon>
        <taxon>Ploima</taxon>
        <taxon>Brachionidae</taxon>
        <taxon>Brachionus</taxon>
    </lineage>
</organism>
<dbReference type="EMBL" id="REGN01001841">
    <property type="protein sequence ID" value="RNA32135.1"/>
    <property type="molecule type" value="Genomic_DNA"/>
</dbReference>